<evidence type="ECO:0000313" key="1">
    <source>
        <dbReference type="EMBL" id="QCE10469.1"/>
    </source>
</evidence>
<dbReference type="Proteomes" id="UP000501690">
    <property type="component" value="Linkage Group LG10"/>
</dbReference>
<dbReference type="EMBL" id="CP039354">
    <property type="protein sequence ID" value="QCE10469.1"/>
    <property type="molecule type" value="Genomic_DNA"/>
</dbReference>
<name>A0A4D6ND57_VIGUN</name>
<reference evidence="1 2" key="1">
    <citation type="submission" date="2019-04" db="EMBL/GenBank/DDBJ databases">
        <title>An improved genome assembly and genetic linkage map for asparagus bean, Vigna unguiculata ssp. sesquipedialis.</title>
        <authorList>
            <person name="Xia Q."/>
            <person name="Zhang R."/>
            <person name="Dong Y."/>
        </authorList>
    </citation>
    <scope>NUCLEOTIDE SEQUENCE [LARGE SCALE GENOMIC DNA]</scope>
    <source>
        <tissue evidence="1">Leaf</tissue>
    </source>
</reference>
<accession>A0A4D6ND57</accession>
<evidence type="ECO:0000313" key="2">
    <source>
        <dbReference type="Proteomes" id="UP000501690"/>
    </source>
</evidence>
<protein>
    <submittedName>
        <fullName evidence="1">Uncharacterized protein</fullName>
    </submittedName>
</protein>
<sequence length="63" mass="6820">MSTPKFVQAEERRKHGGHVVVLRAFERGEAAVTGRTMMEAGAVASRVASDLAVSSVYGWCIVR</sequence>
<dbReference type="AlphaFoldDB" id="A0A4D6ND57"/>
<proteinExistence type="predicted"/>
<organism evidence="1 2">
    <name type="scientific">Vigna unguiculata</name>
    <name type="common">Cowpea</name>
    <dbReference type="NCBI Taxonomy" id="3917"/>
    <lineage>
        <taxon>Eukaryota</taxon>
        <taxon>Viridiplantae</taxon>
        <taxon>Streptophyta</taxon>
        <taxon>Embryophyta</taxon>
        <taxon>Tracheophyta</taxon>
        <taxon>Spermatophyta</taxon>
        <taxon>Magnoliopsida</taxon>
        <taxon>eudicotyledons</taxon>
        <taxon>Gunneridae</taxon>
        <taxon>Pentapetalae</taxon>
        <taxon>rosids</taxon>
        <taxon>fabids</taxon>
        <taxon>Fabales</taxon>
        <taxon>Fabaceae</taxon>
        <taxon>Papilionoideae</taxon>
        <taxon>50 kb inversion clade</taxon>
        <taxon>NPAAA clade</taxon>
        <taxon>indigoferoid/millettioid clade</taxon>
        <taxon>Phaseoleae</taxon>
        <taxon>Vigna</taxon>
    </lineage>
</organism>
<keyword evidence="2" id="KW-1185">Reference proteome</keyword>
<gene>
    <name evidence="1" type="ORF">DEO72_LG10g1699</name>
</gene>